<protein>
    <recommendedName>
        <fullName evidence="4">DUF1275 domain protein</fullName>
    </recommendedName>
</protein>
<dbReference type="Pfam" id="PF06912">
    <property type="entry name" value="DUF1275"/>
    <property type="match status" value="1"/>
</dbReference>
<name>A0AA38XRN7_9EURO</name>
<feature type="transmembrane region" description="Helical" evidence="1">
    <location>
        <begin position="79"/>
        <end position="97"/>
    </location>
</feature>
<dbReference type="EMBL" id="JAPDRN010000134">
    <property type="protein sequence ID" value="KAJ9619118.1"/>
    <property type="molecule type" value="Genomic_DNA"/>
</dbReference>
<feature type="transmembrane region" description="Helical" evidence="1">
    <location>
        <begin position="24"/>
        <end position="41"/>
    </location>
</feature>
<dbReference type="InterPro" id="IPR010699">
    <property type="entry name" value="DUF1275"/>
</dbReference>
<keyword evidence="1" id="KW-0472">Membrane</keyword>
<evidence type="ECO:0008006" key="4">
    <source>
        <dbReference type="Google" id="ProtNLM"/>
    </source>
</evidence>
<comment type="caution">
    <text evidence="2">The sequence shown here is derived from an EMBL/GenBank/DDBJ whole genome shotgun (WGS) entry which is preliminary data.</text>
</comment>
<dbReference type="PANTHER" id="PTHR37488">
    <property type="entry name" value="DUF1275 DOMAIN-CONTAINING PROTEIN"/>
    <property type="match status" value="1"/>
</dbReference>
<gene>
    <name evidence="2" type="ORF">H2204_012765</name>
</gene>
<keyword evidence="1" id="KW-1133">Transmembrane helix</keyword>
<sequence>MGQVDDAFRANGVIHRYSCQELDATYMSFVIMVCFFVSGMIDSVAFNSWSCFVNMQTGNTIFAALGLDGQPKASHRRQYYKSLTAIGSFCVGTLFFSALHRFPTGLSEQPSSRRRSIFVVSFSIQTVLIAVPSLLVTLDLVSNQPFVPGSFSSGSNDAVDTLTNFLDLCPVALLSFQAAGQTTLSRLLAVLDMPTIVLSALYFDFTADMYSLQSSWKRSTSLWNFVNVHQKRQGQRFLCVVALFLGGITGGLMYKSQAGMAGALWSAAALKMLIVVGWTVWPEEKHERTLPQ</sequence>
<keyword evidence="3" id="KW-1185">Reference proteome</keyword>
<evidence type="ECO:0000313" key="3">
    <source>
        <dbReference type="Proteomes" id="UP001172681"/>
    </source>
</evidence>
<reference evidence="2" key="1">
    <citation type="submission" date="2022-10" db="EMBL/GenBank/DDBJ databases">
        <title>Culturing micro-colonial fungi from biological soil crusts in the Mojave desert and describing Neophaeococcomyces mojavensis, and introducing the new genera and species Taxawa tesnikishii.</title>
        <authorList>
            <person name="Kurbessoian T."/>
            <person name="Stajich J.E."/>
        </authorList>
    </citation>
    <scope>NUCLEOTIDE SEQUENCE</scope>
    <source>
        <strain evidence="2">TK_35</strain>
    </source>
</reference>
<proteinExistence type="predicted"/>
<keyword evidence="1" id="KW-0812">Transmembrane</keyword>
<feature type="transmembrane region" description="Helical" evidence="1">
    <location>
        <begin position="260"/>
        <end position="281"/>
    </location>
</feature>
<dbReference type="PANTHER" id="PTHR37488:SF7">
    <property type="entry name" value="DUF1275 DOMAIN PROTEIN"/>
    <property type="match status" value="1"/>
</dbReference>
<feature type="transmembrane region" description="Helical" evidence="1">
    <location>
        <begin position="237"/>
        <end position="254"/>
    </location>
</feature>
<accession>A0AA38XRN7</accession>
<organism evidence="2 3">
    <name type="scientific">Knufia peltigerae</name>
    <dbReference type="NCBI Taxonomy" id="1002370"/>
    <lineage>
        <taxon>Eukaryota</taxon>
        <taxon>Fungi</taxon>
        <taxon>Dikarya</taxon>
        <taxon>Ascomycota</taxon>
        <taxon>Pezizomycotina</taxon>
        <taxon>Eurotiomycetes</taxon>
        <taxon>Chaetothyriomycetidae</taxon>
        <taxon>Chaetothyriales</taxon>
        <taxon>Trichomeriaceae</taxon>
        <taxon>Knufia</taxon>
    </lineage>
</organism>
<evidence type="ECO:0000313" key="2">
    <source>
        <dbReference type="EMBL" id="KAJ9619118.1"/>
    </source>
</evidence>
<feature type="transmembrane region" description="Helical" evidence="1">
    <location>
        <begin position="117"/>
        <end position="141"/>
    </location>
</feature>
<evidence type="ECO:0000256" key="1">
    <source>
        <dbReference type="SAM" id="Phobius"/>
    </source>
</evidence>
<dbReference type="AlphaFoldDB" id="A0AA38XRN7"/>
<dbReference type="Proteomes" id="UP001172681">
    <property type="component" value="Unassembled WGS sequence"/>
</dbReference>